<name>A0AAV4B6M2_9GAST</name>
<evidence type="ECO:0000313" key="1">
    <source>
        <dbReference type="EMBL" id="GFO16240.1"/>
    </source>
</evidence>
<protein>
    <submittedName>
        <fullName evidence="1">Uncharacterized protein</fullName>
    </submittedName>
</protein>
<keyword evidence="2" id="KW-1185">Reference proteome</keyword>
<comment type="caution">
    <text evidence="1">The sequence shown here is derived from an EMBL/GenBank/DDBJ whole genome shotgun (WGS) entry which is preliminary data.</text>
</comment>
<accession>A0AAV4B6M2</accession>
<dbReference type="Proteomes" id="UP000735302">
    <property type="component" value="Unassembled WGS sequence"/>
</dbReference>
<sequence length="266" mass="30181">MNPIATLSNRSYYPTYSTHIACFISCRSRLITLKTFGSSNYDPAQRLEMASTVLRLSILVLCVGFTLTLPLEKEKHRAHRRNKRFLQIFNTVTRKMIDKQMNSSTPVEEQAENVLLAQGEIQETVDDLVEQGQELESFALSLEDIEEAEDEMNAVQVGFWKKLRDALKHLANQTFKFANLVLKTSKEISEALLDGIKSVEEIFKISLDDIKEAAEEVSLGIRKAEFAVDHVGSFLANPNRENCIGMVSMERQAILFFKVDYAQGQH</sequence>
<evidence type="ECO:0000313" key="2">
    <source>
        <dbReference type="Proteomes" id="UP000735302"/>
    </source>
</evidence>
<reference evidence="1 2" key="1">
    <citation type="journal article" date="2021" name="Elife">
        <title>Chloroplast acquisition without the gene transfer in kleptoplastic sea slugs, Plakobranchus ocellatus.</title>
        <authorList>
            <person name="Maeda T."/>
            <person name="Takahashi S."/>
            <person name="Yoshida T."/>
            <person name="Shimamura S."/>
            <person name="Takaki Y."/>
            <person name="Nagai Y."/>
            <person name="Toyoda A."/>
            <person name="Suzuki Y."/>
            <person name="Arimoto A."/>
            <person name="Ishii H."/>
            <person name="Satoh N."/>
            <person name="Nishiyama T."/>
            <person name="Hasebe M."/>
            <person name="Maruyama T."/>
            <person name="Minagawa J."/>
            <person name="Obokata J."/>
            <person name="Shigenobu S."/>
        </authorList>
    </citation>
    <scope>NUCLEOTIDE SEQUENCE [LARGE SCALE GENOMIC DNA]</scope>
</reference>
<dbReference type="AlphaFoldDB" id="A0AAV4B6M2"/>
<proteinExistence type="predicted"/>
<dbReference type="EMBL" id="BLXT01004654">
    <property type="protein sequence ID" value="GFO16240.1"/>
    <property type="molecule type" value="Genomic_DNA"/>
</dbReference>
<gene>
    <name evidence="1" type="ORF">PoB_004274500</name>
</gene>
<organism evidence="1 2">
    <name type="scientific">Plakobranchus ocellatus</name>
    <dbReference type="NCBI Taxonomy" id="259542"/>
    <lineage>
        <taxon>Eukaryota</taxon>
        <taxon>Metazoa</taxon>
        <taxon>Spiralia</taxon>
        <taxon>Lophotrochozoa</taxon>
        <taxon>Mollusca</taxon>
        <taxon>Gastropoda</taxon>
        <taxon>Heterobranchia</taxon>
        <taxon>Euthyneura</taxon>
        <taxon>Panpulmonata</taxon>
        <taxon>Sacoglossa</taxon>
        <taxon>Placobranchoidea</taxon>
        <taxon>Plakobranchidae</taxon>
        <taxon>Plakobranchus</taxon>
    </lineage>
</organism>